<dbReference type="PANTHER" id="PTHR11757:SF19">
    <property type="entry name" value="PROLYL ENDOPEPTIDASE-LIKE"/>
    <property type="match status" value="1"/>
</dbReference>
<dbReference type="InterPro" id="IPR051543">
    <property type="entry name" value="Serine_Peptidase_S9A"/>
</dbReference>
<evidence type="ECO:0000313" key="7">
    <source>
        <dbReference type="EMBL" id="EHM39524.1"/>
    </source>
</evidence>
<proteinExistence type="inferred from homology"/>
<gene>
    <name evidence="7" type="ORF">HMPREF0454_03863</name>
</gene>
<dbReference type="MEROPS" id="S09.010"/>
<dbReference type="GO" id="GO:0004252">
    <property type="term" value="F:serine-type endopeptidase activity"/>
    <property type="evidence" value="ECO:0007669"/>
    <property type="project" value="InterPro"/>
</dbReference>
<dbReference type="EMBL" id="AGCI01000092">
    <property type="protein sequence ID" value="EHM39524.1"/>
    <property type="molecule type" value="Genomic_DNA"/>
</dbReference>
<dbReference type="Gene3D" id="3.40.50.1820">
    <property type="entry name" value="alpha/beta hydrolase"/>
    <property type="match status" value="1"/>
</dbReference>
<evidence type="ECO:0000313" key="8">
    <source>
        <dbReference type="Proteomes" id="UP000005959"/>
    </source>
</evidence>
<dbReference type="Proteomes" id="UP000005959">
    <property type="component" value="Unassembled WGS sequence"/>
</dbReference>
<sequence length="720" mass="82090">MLEILRQGPLSPVEPKGSTMFRSWHHILLSLLATILSWQAAAEPQPPVAAVVPKVLTEHNDRRIDNYFWLRDDSRSEPKVLRYLLAENQYADAVLRPYQALRETLYQEMVSRMKPEDSSVPYQRNGYRYQDVYLAGKDFALTQRQPLSGKLIWQTLLDGNQRAAGHAYYRLGGITISQDNHMMAVAEDFQGRRQYRLSLRNLHNGAWLPDVIENTSGNMLWSNDGSTLFYVRNHPQTLMPYQVYRHRIGTPLAQDRLIYQENDGAFYLTLSRLASDRYLAITVGSNTTSEVHLLDADNPDAQPVLFAARRPGVEYYLDHFNSTFYLRSNHENANFGLYQAKNNHEVWQPLVAPHNDNMVEGFALFQHWLVVVERRDGLSQIRKINWKTHAEQTLDFDDASYMAWLGYNPDPQTHHLRYGYSSMTTPTSTYAWDLNSGQRTLLKRQEVKNSHPADYHSERLWITARDGVKVPVSLVYNQKMFKAKQSPLLVYGYGAYGMSMDPAFSANRLSLLDRGFVFAMVHVRGGGELGQQWYQQGKLAHKTNSFNDFIDATQDLVARGFGQPGRLYAMGGSAGGLLVGAVMNQHPELFNAVVAQVPFVDVVTTMLDDSLPLTLGEYEEWGNPHLLADYQRMKSYSPYDNVKPMHYPNLLVTTGLHDSQVQYWEPAKWVAKLRANQLGSGKILLLTDMQAGHGGKSGRLKRLENTALEYSFILAADRQQ</sequence>
<organism evidence="7 8">
    <name type="scientific">Hafnia alvei ATCC 51873</name>
    <dbReference type="NCBI Taxonomy" id="1002364"/>
    <lineage>
        <taxon>Bacteria</taxon>
        <taxon>Pseudomonadati</taxon>
        <taxon>Pseudomonadota</taxon>
        <taxon>Gammaproteobacteria</taxon>
        <taxon>Enterobacterales</taxon>
        <taxon>Hafniaceae</taxon>
        <taxon>Hafnia</taxon>
    </lineage>
</organism>
<name>G9YB84_HAFAL</name>
<dbReference type="Pfam" id="PF02897">
    <property type="entry name" value="Peptidase_S9_N"/>
    <property type="match status" value="1"/>
</dbReference>
<dbReference type="InterPro" id="IPR002470">
    <property type="entry name" value="Peptidase_S9A"/>
</dbReference>
<dbReference type="GO" id="GO:0006508">
    <property type="term" value="P:proteolysis"/>
    <property type="evidence" value="ECO:0007669"/>
    <property type="project" value="UniProtKB-KW"/>
</dbReference>
<dbReference type="InterPro" id="IPR029058">
    <property type="entry name" value="AB_hydrolase_fold"/>
</dbReference>
<keyword evidence="3" id="KW-0378">Hydrolase</keyword>
<evidence type="ECO:0000256" key="3">
    <source>
        <dbReference type="ARBA" id="ARBA00022801"/>
    </source>
</evidence>
<dbReference type="InterPro" id="IPR023302">
    <property type="entry name" value="Pept_S9A_N"/>
</dbReference>
<comment type="caution">
    <text evidence="7">The sequence shown here is derived from an EMBL/GenBank/DDBJ whole genome shotgun (WGS) entry which is preliminary data.</text>
</comment>
<dbReference type="PANTHER" id="PTHR11757">
    <property type="entry name" value="PROTEASE FAMILY S9A OLIGOPEPTIDASE"/>
    <property type="match status" value="1"/>
</dbReference>
<evidence type="ECO:0000256" key="2">
    <source>
        <dbReference type="ARBA" id="ARBA00022670"/>
    </source>
</evidence>
<feature type="domain" description="Peptidase S9 prolyl oligopeptidase catalytic" evidence="5">
    <location>
        <begin position="503"/>
        <end position="714"/>
    </location>
</feature>
<dbReference type="PRINTS" id="PR00862">
    <property type="entry name" value="PROLIGOPTASE"/>
</dbReference>
<reference evidence="7 8" key="1">
    <citation type="submission" date="2011-08" db="EMBL/GenBank/DDBJ databases">
        <authorList>
            <person name="Weinstock G."/>
            <person name="Sodergren E."/>
            <person name="Clifton S."/>
            <person name="Fulton L."/>
            <person name="Fulton B."/>
            <person name="Courtney L."/>
            <person name="Fronick C."/>
            <person name="Harrison M."/>
            <person name="Strong C."/>
            <person name="Farmer C."/>
            <person name="Delahaunty K."/>
            <person name="Markovic C."/>
            <person name="Hall O."/>
            <person name="Minx P."/>
            <person name="Tomlinson C."/>
            <person name="Mitreva M."/>
            <person name="Hou S."/>
            <person name="Chen J."/>
            <person name="Wollam A."/>
            <person name="Pepin K.H."/>
            <person name="Johnson M."/>
            <person name="Bhonagiri V."/>
            <person name="Zhang X."/>
            <person name="Suruliraj S."/>
            <person name="Warren W."/>
            <person name="Chinwalla A."/>
            <person name="Mardis E.R."/>
            <person name="Wilson R.K."/>
        </authorList>
    </citation>
    <scope>NUCLEOTIDE SEQUENCE [LARGE SCALE GENOMIC DNA]</scope>
    <source>
        <strain evidence="7 8">ATCC 51873</strain>
    </source>
</reference>
<dbReference type="InterPro" id="IPR001375">
    <property type="entry name" value="Peptidase_S9_cat"/>
</dbReference>
<dbReference type="PROSITE" id="PS00708">
    <property type="entry name" value="PRO_ENDOPEP_SER"/>
    <property type="match status" value="1"/>
</dbReference>
<protein>
    <submittedName>
        <fullName evidence="7">Protease 2</fullName>
    </submittedName>
</protein>
<dbReference type="InterPro" id="IPR002471">
    <property type="entry name" value="Pept_S9_AS"/>
</dbReference>
<dbReference type="FunFam" id="3.40.50.1820:FF:000005">
    <property type="entry name" value="Prolyl endopeptidase"/>
    <property type="match status" value="1"/>
</dbReference>
<dbReference type="SUPFAM" id="SSF53474">
    <property type="entry name" value="alpha/beta-Hydrolases"/>
    <property type="match status" value="1"/>
</dbReference>
<evidence type="ECO:0000256" key="4">
    <source>
        <dbReference type="ARBA" id="ARBA00022825"/>
    </source>
</evidence>
<dbReference type="Gene3D" id="2.130.10.120">
    <property type="entry name" value="Prolyl oligopeptidase, N-terminal domain"/>
    <property type="match status" value="1"/>
</dbReference>
<dbReference type="AlphaFoldDB" id="G9YB84"/>
<keyword evidence="4" id="KW-0720">Serine protease</keyword>
<feature type="domain" description="Peptidase S9A N-terminal" evidence="6">
    <location>
        <begin position="47"/>
        <end position="444"/>
    </location>
</feature>
<evidence type="ECO:0000256" key="1">
    <source>
        <dbReference type="ARBA" id="ARBA00005228"/>
    </source>
</evidence>
<comment type="similarity">
    <text evidence="1">Belongs to the peptidase S9A family.</text>
</comment>
<dbReference type="Pfam" id="PF00326">
    <property type="entry name" value="Peptidase_S9"/>
    <property type="match status" value="1"/>
</dbReference>
<dbReference type="PATRIC" id="fig|1002364.3.peg.3482"/>
<evidence type="ECO:0000259" key="6">
    <source>
        <dbReference type="Pfam" id="PF02897"/>
    </source>
</evidence>
<keyword evidence="2 7" id="KW-0645">Protease</keyword>
<dbReference type="HOGENOM" id="CLU_011290_0_1_6"/>
<accession>G9YB84</accession>
<evidence type="ECO:0000259" key="5">
    <source>
        <dbReference type="Pfam" id="PF00326"/>
    </source>
</evidence>
<dbReference type="SUPFAM" id="SSF50993">
    <property type="entry name" value="Peptidase/esterase 'gauge' domain"/>
    <property type="match status" value="1"/>
</dbReference>